<evidence type="ECO:0000313" key="3">
    <source>
        <dbReference type="Proteomes" id="UP001485043"/>
    </source>
</evidence>
<keyword evidence="3" id="KW-1185">Reference proteome</keyword>
<reference evidence="2 3" key="1">
    <citation type="journal article" date="2024" name="Nat. Commun.">
        <title>Phylogenomics reveals the evolutionary origins of lichenization in chlorophyte algae.</title>
        <authorList>
            <person name="Puginier C."/>
            <person name="Libourel C."/>
            <person name="Otte J."/>
            <person name="Skaloud P."/>
            <person name="Haon M."/>
            <person name="Grisel S."/>
            <person name="Petersen M."/>
            <person name="Berrin J.G."/>
            <person name="Delaux P.M."/>
            <person name="Dal Grande F."/>
            <person name="Keller J."/>
        </authorList>
    </citation>
    <scope>NUCLEOTIDE SEQUENCE [LARGE SCALE GENOMIC DNA]</scope>
    <source>
        <strain evidence="2 3">SAG 2523</strain>
    </source>
</reference>
<accession>A0AAW1SMG9</accession>
<feature type="compositionally biased region" description="Basic and acidic residues" evidence="1">
    <location>
        <begin position="39"/>
        <end position="52"/>
    </location>
</feature>
<dbReference type="Proteomes" id="UP001485043">
    <property type="component" value="Unassembled WGS sequence"/>
</dbReference>
<comment type="caution">
    <text evidence="2">The sequence shown here is derived from an EMBL/GenBank/DDBJ whole genome shotgun (WGS) entry which is preliminary data.</text>
</comment>
<evidence type="ECO:0000313" key="2">
    <source>
        <dbReference type="EMBL" id="KAK9846747.1"/>
    </source>
</evidence>
<proteinExistence type="predicted"/>
<feature type="region of interest" description="Disordered" evidence="1">
    <location>
        <begin position="1"/>
        <end position="76"/>
    </location>
</feature>
<gene>
    <name evidence="2" type="ORF">WJX84_004231</name>
</gene>
<feature type="compositionally biased region" description="Polar residues" evidence="1">
    <location>
        <begin position="58"/>
        <end position="74"/>
    </location>
</feature>
<name>A0AAW1SMG9_9CHLO</name>
<sequence>MQHATPARTPRTGQPSLRKQKAAAPDTIQQLRAVLRSSSRTDEYTTEDRQQAQEKLLQESSSALRQTGTTSTGLAINPLHRTLEAHARPWGCFRQQRKGST</sequence>
<dbReference type="EMBL" id="JALJOV010001530">
    <property type="protein sequence ID" value="KAK9846747.1"/>
    <property type="molecule type" value="Genomic_DNA"/>
</dbReference>
<dbReference type="AlphaFoldDB" id="A0AAW1SMG9"/>
<evidence type="ECO:0000256" key="1">
    <source>
        <dbReference type="SAM" id="MobiDB-lite"/>
    </source>
</evidence>
<organism evidence="2 3">
    <name type="scientific">Apatococcus fuscideae</name>
    <dbReference type="NCBI Taxonomy" id="2026836"/>
    <lineage>
        <taxon>Eukaryota</taxon>
        <taxon>Viridiplantae</taxon>
        <taxon>Chlorophyta</taxon>
        <taxon>core chlorophytes</taxon>
        <taxon>Trebouxiophyceae</taxon>
        <taxon>Chlorellales</taxon>
        <taxon>Chlorellaceae</taxon>
        <taxon>Apatococcus</taxon>
    </lineage>
</organism>
<protein>
    <submittedName>
        <fullName evidence="2">Uncharacterized protein</fullName>
    </submittedName>
</protein>